<organism evidence="2 3">
    <name type="scientific">Myotis brandtii</name>
    <name type="common">Brandt's bat</name>
    <dbReference type="NCBI Taxonomy" id="109478"/>
    <lineage>
        <taxon>Eukaryota</taxon>
        <taxon>Metazoa</taxon>
        <taxon>Chordata</taxon>
        <taxon>Craniata</taxon>
        <taxon>Vertebrata</taxon>
        <taxon>Euteleostomi</taxon>
        <taxon>Mammalia</taxon>
        <taxon>Eutheria</taxon>
        <taxon>Laurasiatheria</taxon>
        <taxon>Chiroptera</taxon>
        <taxon>Yangochiroptera</taxon>
        <taxon>Vespertilionidae</taxon>
        <taxon>Myotis</taxon>
    </lineage>
</organism>
<name>S7PE16_MYOBR</name>
<evidence type="ECO:0000256" key="1">
    <source>
        <dbReference type="SAM" id="MobiDB-lite"/>
    </source>
</evidence>
<evidence type="ECO:0000313" key="2">
    <source>
        <dbReference type="EMBL" id="EPQ06172.1"/>
    </source>
</evidence>
<dbReference type="EMBL" id="KE161961">
    <property type="protein sequence ID" value="EPQ06172.1"/>
    <property type="molecule type" value="Genomic_DNA"/>
</dbReference>
<dbReference type="Proteomes" id="UP000052978">
    <property type="component" value="Unassembled WGS sequence"/>
</dbReference>
<dbReference type="AlphaFoldDB" id="S7PE16"/>
<feature type="region of interest" description="Disordered" evidence="1">
    <location>
        <begin position="1"/>
        <end position="62"/>
    </location>
</feature>
<gene>
    <name evidence="2" type="ORF">D623_10008708</name>
</gene>
<feature type="compositionally biased region" description="Polar residues" evidence="1">
    <location>
        <begin position="1"/>
        <end position="11"/>
    </location>
</feature>
<accession>S7PE16</accession>
<protein>
    <submittedName>
        <fullName evidence="2">Uncharacterized protein</fullName>
    </submittedName>
</protein>
<reference evidence="2 3" key="1">
    <citation type="journal article" date="2013" name="Nat. Commun.">
        <title>Genome analysis reveals insights into physiology and longevity of the Brandt's bat Myotis brandtii.</title>
        <authorList>
            <person name="Seim I."/>
            <person name="Fang X."/>
            <person name="Xiong Z."/>
            <person name="Lobanov A.V."/>
            <person name="Huang Z."/>
            <person name="Ma S."/>
            <person name="Feng Y."/>
            <person name="Turanov A.A."/>
            <person name="Zhu Y."/>
            <person name="Lenz T.L."/>
            <person name="Gerashchenko M.V."/>
            <person name="Fan D."/>
            <person name="Hee Yim S."/>
            <person name="Yao X."/>
            <person name="Jordan D."/>
            <person name="Xiong Y."/>
            <person name="Ma Y."/>
            <person name="Lyapunov A.N."/>
            <person name="Chen G."/>
            <person name="Kulakova O.I."/>
            <person name="Sun Y."/>
            <person name="Lee S.G."/>
            <person name="Bronson R.T."/>
            <person name="Moskalev A.A."/>
            <person name="Sunyaev S.R."/>
            <person name="Zhang G."/>
            <person name="Krogh A."/>
            <person name="Wang J."/>
            <person name="Gladyshev V.N."/>
        </authorList>
    </citation>
    <scope>NUCLEOTIDE SEQUENCE [LARGE SCALE GENOMIC DNA]</scope>
</reference>
<proteinExistence type="predicted"/>
<sequence length="62" mass="6327">MSDATETTPVASESAVVPGPSGGGLLGSGEQESEQHTAMLGQVCTLQRKHTQETPGPVMSCK</sequence>
<keyword evidence="3" id="KW-1185">Reference proteome</keyword>
<evidence type="ECO:0000313" key="3">
    <source>
        <dbReference type="Proteomes" id="UP000052978"/>
    </source>
</evidence>